<proteinExistence type="predicted"/>
<dbReference type="SUPFAM" id="SSF53597">
    <property type="entry name" value="Dihydrofolate reductase-like"/>
    <property type="match status" value="1"/>
</dbReference>
<dbReference type="PANTHER" id="PTHR38011:SF2">
    <property type="entry name" value="BIFUNCTIONAL DEAMINASE-REDUCTASE DOMAIN PROTEIN"/>
    <property type="match status" value="1"/>
</dbReference>
<evidence type="ECO:0000313" key="2">
    <source>
        <dbReference type="EMBL" id="HJB10136.1"/>
    </source>
</evidence>
<comment type="caution">
    <text evidence="2">The sequence shown here is derived from an EMBL/GenBank/DDBJ whole genome shotgun (WGS) entry which is preliminary data.</text>
</comment>
<name>A0A9D2LCP2_9MICO</name>
<dbReference type="AlphaFoldDB" id="A0A9D2LCP2"/>
<dbReference type="GO" id="GO:0008703">
    <property type="term" value="F:5-amino-6-(5-phosphoribosylamino)uracil reductase activity"/>
    <property type="evidence" value="ECO:0007669"/>
    <property type="project" value="InterPro"/>
</dbReference>
<dbReference type="GO" id="GO:0009231">
    <property type="term" value="P:riboflavin biosynthetic process"/>
    <property type="evidence" value="ECO:0007669"/>
    <property type="project" value="InterPro"/>
</dbReference>
<dbReference type="Proteomes" id="UP000823823">
    <property type="component" value="Unassembled WGS sequence"/>
</dbReference>
<dbReference type="Gene3D" id="3.40.430.10">
    <property type="entry name" value="Dihydrofolate Reductase, subunit A"/>
    <property type="match status" value="1"/>
</dbReference>
<dbReference type="EMBL" id="DWZH01000042">
    <property type="protein sequence ID" value="HJB10136.1"/>
    <property type="molecule type" value="Genomic_DNA"/>
</dbReference>
<dbReference type="Pfam" id="PF01872">
    <property type="entry name" value="RibD_C"/>
    <property type="match status" value="1"/>
</dbReference>
<dbReference type="InterPro" id="IPR002734">
    <property type="entry name" value="RibDG_C"/>
</dbReference>
<accession>A0A9D2LCP2</accession>
<organism evidence="2 3">
    <name type="scientific">Candidatus Brachybacterium merdavium</name>
    <dbReference type="NCBI Taxonomy" id="2838513"/>
    <lineage>
        <taxon>Bacteria</taxon>
        <taxon>Bacillati</taxon>
        <taxon>Actinomycetota</taxon>
        <taxon>Actinomycetes</taxon>
        <taxon>Micrococcales</taxon>
        <taxon>Dermabacteraceae</taxon>
        <taxon>Brachybacterium</taxon>
    </lineage>
</organism>
<reference evidence="2" key="2">
    <citation type="submission" date="2021-04" db="EMBL/GenBank/DDBJ databases">
        <authorList>
            <person name="Gilroy R."/>
        </authorList>
    </citation>
    <scope>NUCLEOTIDE SEQUENCE</scope>
    <source>
        <strain evidence="2">ChiHjej13B12-24818</strain>
    </source>
</reference>
<evidence type="ECO:0000313" key="3">
    <source>
        <dbReference type="Proteomes" id="UP000823823"/>
    </source>
</evidence>
<dbReference type="InterPro" id="IPR050765">
    <property type="entry name" value="Riboflavin_Biosynth_HTPR"/>
</dbReference>
<dbReference type="PANTHER" id="PTHR38011">
    <property type="entry name" value="DIHYDROFOLATE REDUCTASE FAMILY PROTEIN (AFU_ORTHOLOGUE AFUA_8G06820)"/>
    <property type="match status" value="1"/>
</dbReference>
<evidence type="ECO:0000259" key="1">
    <source>
        <dbReference type="Pfam" id="PF01872"/>
    </source>
</evidence>
<protein>
    <submittedName>
        <fullName evidence="2">Dihydrofolate reductase family protein</fullName>
    </submittedName>
</protein>
<sequence length="213" mass="22785">MRLSINLFMTLDGVSQSPGGPEEDTRGGFDRGGWLMPVFDEGCGRAVDHWFSHTSALLLGRSTFDTFAGHWPEVTDPKDRVAAQINHGPKYVVTSSPVGEVWADTTTVLGADFLDRVQELRQQPGDELQVHGSIHLARSLHEAGLVDVYRFLIAPVMVGQGASIFGGQGLAGSMDLTRGTITDSGVISVELTPGELRQARATAVDGADVIEAL</sequence>
<gene>
    <name evidence="2" type="ORF">H9786_06340</name>
</gene>
<feature type="domain" description="Bacterial bifunctional deaminase-reductase C-terminal" evidence="1">
    <location>
        <begin position="5"/>
        <end position="177"/>
    </location>
</feature>
<dbReference type="InterPro" id="IPR024072">
    <property type="entry name" value="DHFR-like_dom_sf"/>
</dbReference>
<reference evidence="2" key="1">
    <citation type="journal article" date="2021" name="PeerJ">
        <title>Extensive microbial diversity within the chicken gut microbiome revealed by metagenomics and culture.</title>
        <authorList>
            <person name="Gilroy R."/>
            <person name="Ravi A."/>
            <person name="Getino M."/>
            <person name="Pursley I."/>
            <person name="Horton D.L."/>
            <person name="Alikhan N.F."/>
            <person name="Baker D."/>
            <person name="Gharbi K."/>
            <person name="Hall N."/>
            <person name="Watson M."/>
            <person name="Adriaenssens E.M."/>
            <person name="Foster-Nyarko E."/>
            <person name="Jarju S."/>
            <person name="Secka A."/>
            <person name="Antonio M."/>
            <person name="Oren A."/>
            <person name="Chaudhuri R.R."/>
            <person name="La Ragione R."/>
            <person name="Hildebrand F."/>
            <person name="Pallen M.J."/>
        </authorList>
    </citation>
    <scope>NUCLEOTIDE SEQUENCE</scope>
    <source>
        <strain evidence="2">ChiHjej13B12-24818</strain>
    </source>
</reference>